<dbReference type="AlphaFoldDB" id="A0A1Y1K4Y5"/>
<name>A0A1Y1K4Y5_PHOPY</name>
<sequence length="447" mass="50070">MNVIANVLIVIGTCQGYSLPRGGETNDVEPVSILQERWFKQPLNHFDNSDTRTFQTRYFEDSGHYSNGGPLVLEVGGEGHLDPNVLRLGQSYEFSKEVGGRFLALEHRYYGKSSPFTNLTAENLRYLSVAQTLEDLANFVDTIRKSAPKNCKVVAFGCSYSASLATWFRYKYPHLVDAVWASSAPLRAVSDFYEYLEVAGEVYSNVSGICYNKIRDGYTEIKRRLSTPSGREEVVKALENWSCGDPAEMNNSVILSNIRYVVADHNIPPDHGISSCHIFQNVTNAFQAMILFLKAKSAEVCSEEDTSYPNDEVAWTYQTCTEFGFSITLSSPKQPFHDSLSVIDSDLKSCSTEFGEQFNKELLKKGIDRINRRYASQDIDVTKVLSVHGAQDPWHKLGLYQERNGEAPVIVIPGVSHCADQLSQDGEPPQLVEARGRAKSIVKQWLK</sequence>
<evidence type="ECO:0000256" key="4">
    <source>
        <dbReference type="ARBA" id="ARBA00022801"/>
    </source>
</evidence>
<dbReference type="GO" id="GO:0006508">
    <property type="term" value="P:proteolysis"/>
    <property type="evidence" value="ECO:0007669"/>
    <property type="project" value="UniProtKB-KW"/>
</dbReference>
<protein>
    <recommendedName>
        <fullName evidence="10">Serine protease K12H4.7</fullName>
    </recommendedName>
</protein>
<keyword evidence="3 6" id="KW-0732">Signal</keyword>
<feature type="signal peptide" evidence="6">
    <location>
        <begin position="1"/>
        <end position="16"/>
    </location>
</feature>
<dbReference type="PANTHER" id="PTHR11010">
    <property type="entry name" value="PROTEASE S28 PRO-X CARBOXYPEPTIDASE-RELATED"/>
    <property type="match status" value="1"/>
</dbReference>
<dbReference type="Pfam" id="PF05577">
    <property type="entry name" value="Peptidase_S28"/>
    <property type="match status" value="2"/>
</dbReference>
<dbReference type="EMBL" id="GEZM01095993">
    <property type="protein sequence ID" value="JAV55220.1"/>
    <property type="molecule type" value="Transcribed_RNA"/>
</dbReference>
<dbReference type="InterPro" id="IPR008758">
    <property type="entry name" value="Peptidase_S28"/>
</dbReference>
<dbReference type="SUPFAM" id="SSF53474">
    <property type="entry name" value="alpha/beta-Hydrolases"/>
    <property type="match status" value="1"/>
</dbReference>
<keyword evidence="2" id="KW-0645">Protease</keyword>
<dbReference type="Proteomes" id="UP000327044">
    <property type="component" value="Unassembled WGS sequence"/>
</dbReference>
<evidence type="ECO:0000256" key="1">
    <source>
        <dbReference type="ARBA" id="ARBA00011079"/>
    </source>
</evidence>
<evidence type="ECO:0000256" key="5">
    <source>
        <dbReference type="ARBA" id="ARBA00023180"/>
    </source>
</evidence>
<feature type="chain" id="PRO_5036029748" description="Serine protease K12H4.7" evidence="6">
    <location>
        <begin position="17"/>
        <end position="447"/>
    </location>
</feature>
<dbReference type="GO" id="GO:0070008">
    <property type="term" value="F:serine-type exopeptidase activity"/>
    <property type="evidence" value="ECO:0007669"/>
    <property type="project" value="InterPro"/>
</dbReference>
<evidence type="ECO:0000256" key="6">
    <source>
        <dbReference type="SAM" id="SignalP"/>
    </source>
</evidence>
<dbReference type="Gene3D" id="1.20.120.980">
    <property type="entry name" value="Serine carboxypeptidase S28, SKS domain"/>
    <property type="match status" value="1"/>
</dbReference>
<keyword evidence="9" id="KW-1185">Reference proteome</keyword>
<accession>A0A1Y1K4Y5</accession>
<evidence type="ECO:0000313" key="9">
    <source>
        <dbReference type="Proteomes" id="UP000327044"/>
    </source>
</evidence>
<reference evidence="8 9" key="2">
    <citation type="journal article" date="2018" name="Elife">
        <title>Firefly genomes illuminate parallel origins of bioluminescence in beetles.</title>
        <authorList>
            <person name="Fallon T.R."/>
            <person name="Lower S.E."/>
            <person name="Chang C.H."/>
            <person name="Bessho-Uehara M."/>
            <person name="Martin G.J."/>
            <person name="Bewick A.J."/>
            <person name="Behringer M."/>
            <person name="Debat H.J."/>
            <person name="Wong I."/>
            <person name="Day J.C."/>
            <person name="Suvorov A."/>
            <person name="Silva C.J."/>
            <person name="Stanger-Hall K.F."/>
            <person name="Hall D.W."/>
            <person name="Schmitz R.J."/>
            <person name="Nelson D.R."/>
            <person name="Lewis S.M."/>
            <person name="Shigenobu S."/>
            <person name="Bybee S.M."/>
            <person name="Larracuente A.M."/>
            <person name="Oba Y."/>
            <person name="Weng J.K."/>
        </authorList>
    </citation>
    <scope>NUCLEOTIDE SEQUENCE [LARGE SCALE GENOMIC DNA]</scope>
    <source>
        <strain evidence="8">1611_PpyrPB1</strain>
        <tissue evidence="8">Whole body</tissue>
    </source>
</reference>
<evidence type="ECO:0000313" key="7">
    <source>
        <dbReference type="EMBL" id="JAV55220.1"/>
    </source>
</evidence>
<reference evidence="7" key="1">
    <citation type="journal article" date="2016" name="Sci. Rep.">
        <title>Molecular characterization of firefly nuptial gifts: a multi-omics approach sheds light on postcopulatory sexual selection.</title>
        <authorList>
            <person name="Al-Wathiqui N."/>
            <person name="Fallon T.R."/>
            <person name="South A."/>
            <person name="Weng J.K."/>
            <person name="Lewis S.M."/>
        </authorList>
    </citation>
    <scope>NUCLEOTIDE SEQUENCE</scope>
</reference>
<dbReference type="InterPro" id="IPR042269">
    <property type="entry name" value="Ser_carbopepase_S28_SKS"/>
</dbReference>
<comment type="similarity">
    <text evidence="1">Belongs to the peptidase S28 family.</text>
</comment>
<evidence type="ECO:0000256" key="2">
    <source>
        <dbReference type="ARBA" id="ARBA00022670"/>
    </source>
</evidence>
<dbReference type="GO" id="GO:0008239">
    <property type="term" value="F:dipeptidyl-peptidase activity"/>
    <property type="evidence" value="ECO:0007669"/>
    <property type="project" value="TreeGrafter"/>
</dbReference>
<dbReference type="InterPro" id="IPR029058">
    <property type="entry name" value="AB_hydrolase_fold"/>
</dbReference>
<proteinExistence type="inferred from homology"/>
<reference evidence="8" key="3">
    <citation type="submission" date="2019-08" db="EMBL/GenBank/DDBJ databases">
        <authorList>
            <consortium name="Photinus pyralis genome working group"/>
            <person name="Fallon T.R."/>
            <person name="Sander Lower S.E."/>
            <person name="Weng J.-K."/>
        </authorList>
    </citation>
    <scope>NUCLEOTIDE SEQUENCE</scope>
    <source>
        <strain evidence="8">1611_PpyrPB1</strain>
        <tissue evidence="8">Whole body</tissue>
    </source>
</reference>
<evidence type="ECO:0008006" key="10">
    <source>
        <dbReference type="Google" id="ProtNLM"/>
    </source>
</evidence>
<organism evidence="7">
    <name type="scientific">Photinus pyralis</name>
    <name type="common">Common eastern firefly</name>
    <name type="synonym">Lampyris pyralis</name>
    <dbReference type="NCBI Taxonomy" id="7054"/>
    <lineage>
        <taxon>Eukaryota</taxon>
        <taxon>Metazoa</taxon>
        <taxon>Ecdysozoa</taxon>
        <taxon>Arthropoda</taxon>
        <taxon>Hexapoda</taxon>
        <taxon>Insecta</taxon>
        <taxon>Pterygota</taxon>
        <taxon>Neoptera</taxon>
        <taxon>Endopterygota</taxon>
        <taxon>Coleoptera</taxon>
        <taxon>Polyphaga</taxon>
        <taxon>Elateriformia</taxon>
        <taxon>Elateroidea</taxon>
        <taxon>Lampyridae</taxon>
        <taxon>Lampyrinae</taxon>
        <taxon>Photinus</taxon>
    </lineage>
</organism>
<dbReference type="PANTHER" id="PTHR11010:SF5">
    <property type="entry name" value="RE36938P-RELATED"/>
    <property type="match status" value="1"/>
</dbReference>
<evidence type="ECO:0000313" key="8">
    <source>
        <dbReference type="EMBL" id="KAB0799174.1"/>
    </source>
</evidence>
<dbReference type="OrthoDB" id="1735038at2759"/>
<dbReference type="Gene3D" id="3.40.50.1820">
    <property type="entry name" value="alpha/beta hydrolase"/>
    <property type="match status" value="1"/>
</dbReference>
<dbReference type="EMBL" id="VVIM01000005">
    <property type="protein sequence ID" value="KAB0799174.1"/>
    <property type="molecule type" value="Genomic_DNA"/>
</dbReference>
<evidence type="ECO:0000256" key="3">
    <source>
        <dbReference type="ARBA" id="ARBA00022729"/>
    </source>
</evidence>
<keyword evidence="4" id="KW-0378">Hydrolase</keyword>
<dbReference type="InParanoid" id="A0A1Y1K4Y5"/>
<keyword evidence="5" id="KW-0325">Glycoprotein</keyword>
<gene>
    <name evidence="8" type="ORF">PPYR_07054</name>
</gene>